<accession>G5SKL0</accession>
<reference evidence="1 2" key="1">
    <citation type="journal article" date="2011" name="BMC Genomics">
        <title>Genome sequencing reveals diversification of virulence factor content and possible host adaptation in distinct subpopulations of Salmonella enterica.</title>
        <authorList>
            <person name="den Bakker H.C."/>
            <person name="Moreno Switt A.I."/>
            <person name="Govoni G."/>
            <person name="Cummings C.A."/>
            <person name="Ranieri M.L."/>
            <person name="Degoricija L."/>
            <person name="Hoelzer K."/>
            <person name="Rodriguez-Rivera L.D."/>
            <person name="Brown S."/>
            <person name="Bolchacova E."/>
            <person name="Furtado M.R."/>
            <person name="Wiedmann M."/>
        </authorList>
    </citation>
    <scope>NUCLEOTIDE SEQUENCE [LARGE SCALE GENOMIC DNA]</scope>
    <source>
        <strain evidence="1 2">A4-580</strain>
    </source>
</reference>
<protein>
    <submittedName>
        <fullName evidence="1">Uncharacterized protein</fullName>
    </submittedName>
</protein>
<comment type="caution">
    <text evidence="1">The sequence shown here is derived from an EMBL/GenBank/DDBJ whole genome shotgun (WGS) entry which is preliminary data.</text>
</comment>
<name>G5SKL0_SALET</name>
<organism evidence="1 2">
    <name type="scientific">Salmonella enterica subsp. enterica serovar Wandsworth str. A4-580</name>
    <dbReference type="NCBI Taxonomy" id="913086"/>
    <lineage>
        <taxon>Bacteria</taxon>
        <taxon>Pseudomonadati</taxon>
        <taxon>Pseudomonadota</taxon>
        <taxon>Gammaproteobacteria</taxon>
        <taxon>Enterobacterales</taxon>
        <taxon>Enterobacteriaceae</taxon>
        <taxon>Salmonella</taxon>
    </lineage>
</organism>
<proteinExistence type="predicted"/>
<gene>
    <name evidence="1" type="ORF">LTSEWAN_6364</name>
</gene>
<evidence type="ECO:0000313" key="1">
    <source>
        <dbReference type="EMBL" id="EHC97205.1"/>
    </source>
</evidence>
<dbReference type="Proteomes" id="UP000003536">
    <property type="component" value="Unassembled WGS sequence"/>
</dbReference>
<feature type="non-terminal residue" evidence="1">
    <location>
        <position position="1"/>
    </location>
</feature>
<evidence type="ECO:0000313" key="2">
    <source>
        <dbReference type="Proteomes" id="UP000003536"/>
    </source>
</evidence>
<sequence length="48" mass="5397">VLSAAIRQTAWYSSNDVVRNLTRGAFGYPLSSGKLREKVEQKIYNVLP</sequence>
<dbReference type="AlphaFoldDB" id="G5SKL0"/>
<dbReference type="EMBL" id="AFCX01002066">
    <property type="protein sequence ID" value="EHC97205.1"/>
    <property type="molecule type" value="Genomic_DNA"/>
</dbReference>